<evidence type="ECO:0000259" key="1">
    <source>
        <dbReference type="Pfam" id="PF06985"/>
    </source>
</evidence>
<dbReference type="AlphaFoldDB" id="A0A086STY2"/>
<dbReference type="HOGENOM" id="CLU_004184_7_2_1"/>
<dbReference type="PANTHER" id="PTHR24148">
    <property type="entry name" value="ANKYRIN REPEAT DOMAIN-CONTAINING PROTEIN 39 HOMOLOG-RELATED"/>
    <property type="match status" value="1"/>
</dbReference>
<dbReference type="InterPro" id="IPR010730">
    <property type="entry name" value="HET"/>
</dbReference>
<organism evidence="2 3">
    <name type="scientific">Hapsidospora chrysogenum (strain ATCC 11550 / CBS 779.69 / DSM 880 / IAM 14645 / JCM 23072 / IMI 49137)</name>
    <name type="common">Acremonium chrysogenum</name>
    <dbReference type="NCBI Taxonomy" id="857340"/>
    <lineage>
        <taxon>Eukaryota</taxon>
        <taxon>Fungi</taxon>
        <taxon>Dikarya</taxon>
        <taxon>Ascomycota</taxon>
        <taxon>Pezizomycotina</taxon>
        <taxon>Sordariomycetes</taxon>
        <taxon>Hypocreomycetidae</taxon>
        <taxon>Hypocreales</taxon>
        <taxon>Bionectriaceae</taxon>
        <taxon>Hapsidospora</taxon>
    </lineage>
</organism>
<keyword evidence="3" id="KW-1185">Reference proteome</keyword>
<comment type="caution">
    <text evidence="2">The sequence shown here is derived from an EMBL/GenBank/DDBJ whole genome shotgun (WGS) entry which is preliminary data.</text>
</comment>
<evidence type="ECO:0000313" key="2">
    <source>
        <dbReference type="EMBL" id="KFH40564.1"/>
    </source>
</evidence>
<dbReference type="Pfam" id="PF06985">
    <property type="entry name" value="HET"/>
    <property type="match status" value="1"/>
</dbReference>
<reference evidence="3" key="1">
    <citation type="journal article" date="2014" name="Genome Announc.">
        <title>Genome sequence and annotation of Acremonium chrysogenum, producer of the beta-lactam antibiotic cephalosporin C.</title>
        <authorList>
            <person name="Terfehr D."/>
            <person name="Dahlmann T.A."/>
            <person name="Specht T."/>
            <person name="Zadra I."/>
            <person name="Kuernsteiner H."/>
            <person name="Kueck U."/>
        </authorList>
    </citation>
    <scope>NUCLEOTIDE SEQUENCE [LARGE SCALE GENOMIC DNA]</scope>
    <source>
        <strain evidence="3">ATCC 11550 / CBS 779.69 / DSM 880 / IAM 14645 / JCM 23072 / IMI 49137</strain>
    </source>
</reference>
<dbReference type="EMBL" id="JPKY01000189">
    <property type="protein sequence ID" value="KFH40564.1"/>
    <property type="molecule type" value="Genomic_DNA"/>
</dbReference>
<dbReference type="Proteomes" id="UP000029964">
    <property type="component" value="Unassembled WGS sequence"/>
</dbReference>
<feature type="domain" description="Heterokaryon incompatibility" evidence="1">
    <location>
        <begin position="46"/>
        <end position="195"/>
    </location>
</feature>
<name>A0A086STY2_HAPC1</name>
<accession>A0A086STY2</accession>
<dbReference type="STRING" id="857340.A0A086STY2"/>
<sequence length="624" mass="71386">MAAHVYEPLDRTTNSIRILKIAPSNSFGKRPVVCQLEAAVLDTCEYEALSYCWGSRNDRTTIQLNGEPFRVTRDLGAALEQLCLPDRIRTIWVDAICINQHDAEEKAVQVQRMGNIYRAAKQVLVWVGTARPDTELAFQEVKRLSQSISTSSQNIDAKSSKEIEEIWEAGKDSWIECLSELIQRPYWSRSWTVQEVVLARDAVLHCGPHTTPFFDLAKVIIHPVTARYLNVTYGLYSYLKQTFYLRSEESEDPPLGLFGLAYSFRHRLVSEQRDKLYAFIGLLKSPSSIPGGTFTINYRQDKDALWRALSKEIMSRYKSLLPVAIAPRTKSLDASWCYNWSERPYDPNDIMDDQQLFWSGGLDDPRYYPLQTNAHAFSAAGGLEARIRIDLEAPSVISVKGFTCGEVVAVGDSVSSWVIGFGRPNYVQLFKKWESLVGGPWEGQEHHNMARKFALTIIGGAWTEEPLDWKVWNTRNHAQRPWDWRFYMDLSSIDETREGYKIRRHIDRESHDQVEQYARVRDHACEGRRMFLLDGGKGFGLGPENTAVGDRVVVLLGCDVPLMLRKRDWKSWRRLTDTEGKAKLYGSTWKVLGQAYIHDMMQYQGDLAGDIEKGDVVLEEFLLD</sequence>
<dbReference type="Pfam" id="PF26639">
    <property type="entry name" value="Het-6_barrel"/>
    <property type="match status" value="1"/>
</dbReference>
<protein>
    <submittedName>
        <fullName evidence="2">Heterokaryon incompatibility protein 6, OR allele-like protein</fullName>
    </submittedName>
</protein>
<dbReference type="PANTHER" id="PTHR24148:SF64">
    <property type="entry name" value="HETEROKARYON INCOMPATIBILITY DOMAIN-CONTAINING PROTEIN"/>
    <property type="match status" value="1"/>
</dbReference>
<dbReference type="OrthoDB" id="2157530at2759"/>
<proteinExistence type="predicted"/>
<evidence type="ECO:0000313" key="3">
    <source>
        <dbReference type="Proteomes" id="UP000029964"/>
    </source>
</evidence>
<dbReference type="InterPro" id="IPR052895">
    <property type="entry name" value="HetReg/Transcr_Mod"/>
</dbReference>
<gene>
    <name evidence="2" type="ORF">ACRE_087500</name>
</gene>